<proteinExistence type="predicted"/>
<dbReference type="AlphaFoldDB" id="A0A843VHM4"/>
<dbReference type="OrthoDB" id="1600564at2759"/>
<feature type="region of interest" description="Disordered" evidence="1">
    <location>
        <begin position="106"/>
        <end position="126"/>
    </location>
</feature>
<dbReference type="InterPro" id="IPR036514">
    <property type="entry name" value="SGNH_hydro_sf"/>
</dbReference>
<evidence type="ECO:0008006" key="4">
    <source>
        <dbReference type="Google" id="ProtNLM"/>
    </source>
</evidence>
<evidence type="ECO:0000256" key="1">
    <source>
        <dbReference type="SAM" id="MobiDB-lite"/>
    </source>
</evidence>
<protein>
    <recommendedName>
        <fullName evidence="4">GDSL esterase/lipase</fullName>
    </recommendedName>
</protein>
<gene>
    <name evidence="2" type="ORF">Taro_026611</name>
</gene>
<keyword evidence="3" id="KW-1185">Reference proteome</keyword>
<comment type="caution">
    <text evidence="2">The sequence shown here is derived from an EMBL/GenBank/DDBJ whole genome shotgun (WGS) entry which is preliminary data.</text>
</comment>
<sequence>MSMKPTSAKHSSTCSSGWKKLSKLTKIGVDGQEIGAHGPPLEADHAGSIIGEQHGFKISETSCCNMDSTVGGLCLPNRSEYVFWDAFHPKDAANAVVAQRMFAKPSIGGAPPPVRAPALTPSPLKQ</sequence>
<organism evidence="2 3">
    <name type="scientific">Colocasia esculenta</name>
    <name type="common">Wild taro</name>
    <name type="synonym">Arum esculentum</name>
    <dbReference type="NCBI Taxonomy" id="4460"/>
    <lineage>
        <taxon>Eukaryota</taxon>
        <taxon>Viridiplantae</taxon>
        <taxon>Streptophyta</taxon>
        <taxon>Embryophyta</taxon>
        <taxon>Tracheophyta</taxon>
        <taxon>Spermatophyta</taxon>
        <taxon>Magnoliopsida</taxon>
        <taxon>Liliopsida</taxon>
        <taxon>Araceae</taxon>
        <taxon>Aroideae</taxon>
        <taxon>Colocasieae</taxon>
        <taxon>Colocasia</taxon>
    </lineage>
</organism>
<dbReference type="Proteomes" id="UP000652761">
    <property type="component" value="Unassembled WGS sequence"/>
</dbReference>
<evidence type="ECO:0000313" key="3">
    <source>
        <dbReference type="Proteomes" id="UP000652761"/>
    </source>
</evidence>
<evidence type="ECO:0000313" key="2">
    <source>
        <dbReference type="EMBL" id="MQL93957.1"/>
    </source>
</evidence>
<accession>A0A843VHM4</accession>
<dbReference type="Gene3D" id="3.40.50.1110">
    <property type="entry name" value="SGNH hydrolase"/>
    <property type="match status" value="1"/>
</dbReference>
<dbReference type="EMBL" id="NMUH01001614">
    <property type="protein sequence ID" value="MQL93957.1"/>
    <property type="molecule type" value="Genomic_DNA"/>
</dbReference>
<name>A0A843VHM4_COLES</name>
<reference evidence="2" key="1">
    <citation type="submission" date="2017-07" db="EMBL/GenBank/DDBJ databases">
        <title>Taro Niue Genome Assembly and Annotation.</title>
        <authorList>
            <person name="Atibalentja N."/>
            <person name="Keating K."/>
            <person name="Fields C.J."/>
        </authorList>
    </citation>
    <scope>NUCLEOTIDE SEQUENCE</scope>
    <source>
        <strain evidence="2">Niue_2</strain>
        <tissue evidence="2">Leaf</tissue>
    </source>
</reference>